<comment type="caution">
    <text evidence="2">The sequence shown here is derived from an EMBL/GenBank/DDBJ whole genome shotgun (WGS) entry which is preliminary data.</text>
</comment>
<dbReference type="OrthoDB" id="10072423at2759"/>
<dbReference type="NCBIfam" id="NF040941">
    <property type="entry name" value="GGGWT_bact"/>
    <property type="match status" value="1"/>
</dbReference>
<dbReference type="AlphaFoldDB" id="A0A4Y2UVC8"/>
<dbReference type="InterPro" id="IPR002181">
    <property type="entry name" value="Fibrinogen_a/b/g_C_dom"/>
</dbReference>
<gene>
    <name evidence="2" type="ORF">AVEN_245981_1</name>
</gene>
<organism evidence="2 3">
    <name type="scientific">Araneus ventricosus</name>
    <name type="common">Orbweaver spider</name>
    <name type="synonym">Epeira ventricosa</name>
    <dbReference type="NCBI Taxonomy" id="182803"/>
    <lineage>
        <taxon>Eukaryota</taxon>
        <taxon>Metazoa</taxon>
        <taxon>Ecdysozoa</taxon>
        <taxon>Arthropoda</taxon>
        <taxon>Chelicerata</taxon>
        <taxon>Arachnida</taxon>
        <taxon>Araneae</taxon>
        <taxon>Araneomorphae</taxon>
        <taxon>Entelegynae</taxon>
        <taxon>Araneoidea</taxon>
        <taxon>Araneidae</taxon>
        <taxon>Araneus</taxon>
    </lineage>
</organism>
<evidence type="ECO:0000313" key="3">
    <source>
        <dbReference type="Proteomes" id="UP000499080"/>
    </source>
</evidence>
<accession>A0A4Y2UVC8</accession>
<name>A0A4Y2UVC8_ARAVE</name>
<reference evidence="2 3" key="1">
    <citation type="journal article" date="2019" name="Sci. Rep.">
        <title>Orb-weaving spider Araneus ventricosus genome elucidates the spidroin gene catalogue.</title>
        <authorList>
            <person name="Kono N."/>
            <person name="Nakamura H."/>
            <person name="Ohtoshi R."/>
            <person name="Moran D.A.P."/>
            <person name="Shinohara A."/>
            <person name="Yoshida Y."/>
            <person name="Fujiwara M."/>
            <person name="Mori M."/>
            <person name="Tomita M."/>
            <person name="Arakawa K."/>
        </authorList>
    </citation>
    <scope>NUCLEOTIDE SEQUENCE [LARGE SCALE GENOMIC DNA]</scope>
</reference>
<evidence type="ECO:0000313" key="2">
    <source>
        <dbReference type="EMBL" id="GBO15500.1"/>
    </source>
</evidence>
<dbReference type="EMBL" id="BGPR01039531">
    <property type="protein sequence ID" value="GBO15500.1"/>
    <property type="molecule type" value="Genomic_DNA"/>
</dbReference>
<dbReference type="Gene3D" id="3.90.215.10">
    <property type="entry name" value="Gamma Fibrinogen, chain A, domain 1"/>
    <property type="match status" value="1"/>
</dbReference>
<protein>
    <recommendedName>
        <fullName evidence="1">Fibrinogen C-terminal domain-containing protein</fullName>
    </recommendedName>
</protein>
<feature type="domain" description="Fibrinogen C-terminal" evidence="1">
    <location>
        <begin position="24"/>
        <end position="76"/>
    </location>
</feature>
<dbReference type="SUPFAM" id="SSF56496">
    <property type="entry name" value="Fibrinogen C-terminal domain-like"/>
    <property type="match status" value="1"/>
</dbReference>
<dbReference type="Pfam" id="PF00147">
    <property type="entry name" value="Fibrinogen_C"/>
    <property type="match status" value="1"/>
</dbReference>
<dbReference type="InterPro" id="IPR014716">
    <property type="entry name" value="Fibrinogen_a/b/g_C_1"/>
</dbReference>
<proteinExistence type="predicted"/>
<keyword evidence="3" id="KW-1185">Reference proteome</keyword>
<evidence type="ECO:0000259" key="1">
    <source>
        <dbReference type="PROSITE" id="PS51406"/>
    </source>
</evidence>
<dbReference type="Proteomes" id="UP000499080">
    <property type="component" value="Unassembled WGS sequence"/>
</dbReference>
<dbReference type="PROSITE" id="PS51406">
    <property type="entry name" value="FIBRINOGEN_C_2"/>
    <property type="match status" value="1"/>
</dbReference>
<sequence>MFTDICSEAATIKVAPILQAAKDGSKNDKPMDCAELLENGVTESGVQTVYPRSRIFACKSIDVYCDMETDGGGWTISWTSIQKHHCVTLYLESKRFYFYAILTGLNGRGGKRNPAYVFAVYFHIMSCFELRFVIQ</sequence>
<dbReference type="InterPro" id="IPR036056">
    <property type="entry name" value="Fibrinogen-like_C"/>
</dbReference>